<dbReference type="EMBL" id="CP036313">
    <property type="protein sequence ID" value="QBH13270.1"/>
    <property type="molecule type" value="Genomic_DNA"/>
</dbReference>
<evidence type="ECO:0000259" key="18">
    <source>
        <dbReference type="Pfam" id="PF02744"/>
    </source>
</evidence>
<feature type="binding site" evidence="15">
    <location>
        <position position="288"/>
    </location>
    <ligand>
        <name>Fe cation</name>
        <dbReference type="ChEBI" id="CHEBI:24875"/>
    </ligand>
</feature>
<evidence type="ECO:0000256" key="5">
    <source>
        <dbReference type="ARBA" id="ARBA00016340"/>
    </source>
</evidence>
<dbReference type="EMBL" id="QLNI01000050">
    <property type="protein sequence ID" value="RAM00397.1"/>
    <property type="molecule type" value="Genomic_DNA"/>
</dbReference>
<dbReference type="NCBIfam" id="TIGR00209">
    <property type="entry name" value="galT_1"/>
    <property type="match status" value="1"/>
</dbReference>
<gene>
    <name evidence="20" type="ORF">DO021_19390</name>
    <name evidence="19" type="ORF">EYB58_10255</name>
</gene>
<feature type="binding site" evidence="14">
    <location>
        <position position="57"/>
    </location>
    <ligand>
        <name>Zn(2+)</name>
        <dbReference type="ChEBI" id="CHEBI:29105"/>
    </ligand>
</feature>
<evidence type="ECO:0000256" key="6">
    <source>
        <dbReference type="ARBA" id="ARBA00022679"/>
    </source>
</evidence>
<evidence type="ECO:0000256" key="2">
    <source>
        <dbReference type="ARBA" id="ARBA00004947"/>
    </source>
</evidence>
<dbReference type="PANTHER" id="PTHR11943">
    <property type="entry name" value="GALACTOSE-1-PHOSPHATE URIDYLYLTRANSFERASE"/>
    <property type="match status" value="1"/>
</dbReference>
<proteinExistence type="inferred from homology"/>
<organism evidence="20 21">
    <name type="scientific">Desulfobacter hydrogenophilus</name>
    <dbReference type="NCBI Taxonomy" id="2291"/>
    <lineage>
        <taxon>Bacteria</taxon>
        <taxon>Pseudomonadati</taxon>
        <taxon>Thermodesulfobacteriota</taxon>
        <taxon>Desulfobacteria</taxon>
        <taxon>Desulfobacterales</taxon>
        <taxon>Desulfobacteraceae</taxon>
        <taxon>Desulfobacter</taxon>
    </lineage>
</organism>
<keyword evidence="8 14" id="KW-0479">Metal-binding</keyword>
<feature type="domain" description="Galactose-1-phosphate uridyl transferase N-terminal" evidence="17">
    <location>
        <begin position="11"/>
        <end position="183"/>
    </location>
</feature>
<feature type="binding site" evidence="15">
    <location>
        <position position="189"/>
    </location>
    <ligand>
        <name>Fe cation</name>
        <dbReference type="ChEBI" id="CHEBI:24875"/>
    </ligand>
</feature>
<dbReference type="CDD" id="cd00608">
    <property type="entry name" value="GalT"/>
    <property type="match status" value="1"/>
</dbReference>
<accession>A0A328FBJ9</accession>
<evidence type="ECO:0000256" key="8">
    <source>
        <dbReference type="ARBA" id="ARBA00022723"/>
    </source>
</evidence>
<sequence>MPEHELFEPNPKDQSHRRFNLLTGEWVLVSPHRTDRPWTGQQEEPNKGQAVQYDPGCYLCPGNQRASGKSNPMYTQTFVFTDDFPALGPDTGLGKYPLDPLLQIAPESGLCRVICYHPRHDLTMARMTEDQIRTVINVWINEFNTLGQKKDIAYIQIFENKGDIMGCTNPHPHGQIWANSAIPNRPLKEDFRQQCYMQDHDRCLLCDYLERELKERNRIVFSNDSFVCLVPFWAAWPFETMILPRRHMGAINFMDEKEKTDLSIIIRQLGICYDNLFETSFPYSMGIHQQPLIKGSVGTSAIWHFHFHYYPPLLHAKGRKKHIAGYEMLAMPQRDITPEKAADMLRSQRRIHYLETPLS</sequence>
<name>A0A328FBJ9_9BACT</name>
<dbReference type="InterPro" id="IPR005850">
    <property type="entry name" value="GalP_Utransf_C"/>
</dbReference>
<comment type="similarity">
    <text evidence="3 16">Belongs to the galactose-1-phosphate uridylyltransferase type 1 family.</text>
</comment>
<evidence type="ECO:0000256" key="3">
    <source>
        <dbReference type="ARBA" id="ARBA00010951"/>
    </source>
</evidence>
<evidence type="ECO:0000256" key="14">
    <source>
        <dbReference type="PIRSR" id="PIRSR000808-3"/>
    </source>
</evidence>
<dbReference type="Pfam" id="PF02744">
    <property type="entry name" value="GalP_UDP_tr_C"/>
    <property type="match status" value="1"/>
</dbReference>
<dbReference type="FunFam" id="3.30.428.10:FF:000002">
    <property type="entry name" value="Galactose-1-phosphate uridylyltransferase"/>
    <property type="match status" value="1"/>
</dbReference>
<dbReference type="RefSeq" id="WP_111959746.1">
    <property type="nucleotide sequence ID" value="NZ_CP036313.1"/>
</dbReference>
<evidence type="ECO:0000256" key="4">
    <source>
        <dbReference type="ARBA" id="ARBA00012384"/>
    </source>
</evidence>
<comment type="pathway">
    <text evidence="2 16">Carbohydrate metabolism; galactose metabolism.</text>
</comment>
<dbReference type="InterPro" id="IPR036265">
    <property type="entry name" value="HIT-like_sf"/>
</dbReference>
<evidence type="ECO:0000256" key="7">
    <source>
        <dbReference type="ARBA" id="ARBA00022695"/>
    </source>
</evidence>
<keyword evidence="7 16" id="KW-0548">Nucleotidyltransferase</keyword>
<dbReference type="PIRSF" id="PIRSF000808">
    <property type="entry name" value="GalT"/>
    <property type="match status" value="1"/>
</dbReference>
<feature type="binding site" evidence="14">
    <location>
        <position position="171"/>
    </location>
    <ligand>
        <name>Zn(2+)</name>
        <dbReference type="ChEBI" id="CHEBI:29105"/>
    </ligand>
</feature>
<evidence type="ECO:0000256" key="15">
    <source>
        <dbReference type="PIRSR" id="PIRSR000808-4"/>
    </source>
</evidence>
<keyword evidence="6 16" id="KW-0808">Transferase</keyword>
<feature type="binding site" evidence="15">
    <location>
        <position position="306"/>
    </location>
    <ligand>
        <name>Fe cation</name>
        <dbReference type="ChEBI" id="CHEBI:24875"/>
    </ligand>
</feature>
<evidence type="ECO:0000313" key="22">
    <source>
        <dbReference type="Proteomes" id="UP000293902"/>
    </source>
</evidence>
<evidence type="ECO:0000256" key="16">
    <source>
        <dbReference type="RuleBase" id="RU000506"/>
    </source>
</evidence>
<keyword evidence="11 16" id="KW-0119">Carbohydrate metabolism</keyword>
<keyword evidence="15" id="KW-0408">Iron</keyword>
<feature type="binding site" evidence="14">
    <location>
        <position position="120"/>
    </location>
    <ligand>
        <name>Zn(2+)</name>
        <dbReference type="ChEBI" id="CHEBI:29105"/>
    </ligand>
</feature>
<evidence type="ECO:0000256" key="10">
    <source>
        <dbReference type="ARBA" id="ARBA00023144"/>
    </source>
</evidence>
<feature type="binding site" evidence="14">
    <location>
        <position position="60"/>
    </location>
    <ligand>
        <name>Zn(2+)</name>
        <dbReference type="ChEBI" id="CHEBI:29105"/>
    </ligand>
</feature>
<comment type="cofactor">
    <cofactor evidence="14">
        <name>Zn(2+)</name>
        <dbReference type="ChEBI" id="CHEBI:29105"/>
    </cofactor>
    <text evidence="14">Binds 1 zinc ion per subunit.</text>
</comment>
<evidence type="ECO:0000256" key="1">
    <source>
        <dbReference type="ARBA" id="ARBA00001107"/>
    </source>
</evidence>
<dbReference type="AlphaFoldDB" id="A0A328FBJ9"/>
<feature type="active site" description="Tele-UMP-histidine intermediate" evidence="13">
    <location>
        <position position="173"/>
    </location>
</feature>
<dbReference type="GO" id="GO:0008270">
    <property type="term" value="F:zinc ion binding"/>
    <property type="evidence" value="ECO:0007669"/>
    <property type="project" value="InterPro"/>
</dbReference>
<dbReference type="NCBIfam" id="NF008724">
    <property type="entry name" value="PRK11720.1"/>
    <property type="match status" value="1"/>
</dbReference>
<dbReference type="SUPFAM" id="SSF54197">
    <property type="entry name" value="HIT-like"/>
    <property type="match status" value="2"/>
</dbReference>
<dbReference type="Proteomes" id="UP000293902">
    <property type="component" value="Chromosome"/>
</dbReference>
<comment type="catalytic activity">
    <reaction evidence="1 16">
        <text>alpha-D-galactose 1-phosphate + UDP-alpha-D-glucose = alpha-D-glucose 1-phosphate + UDP-alpha-D-galactose</text>
        <dbReference type="Rhea" id="RHEA:13989"/>
        <dbReference type="ChEBI" id="CHEBI:58336"/>
        <dbReference type="ChEBI" id="CHEBI:58601"/>
        <dbReference type="ChEBI" id="CHEBI:58885"/>
        <dbReference type="ChEBI" id="CHEBI:66914"/>
        <dbReference type="EC" id="2.7.7.12"/>
    </reaction>
</comment>
<dbReference type="InterPro" id="IPR005849">
    <property type="entry name" value="GalP_Utransf_N"/>
</dbReference>
<reference evidence="19 22" key="2">
    <citation type="submission" date="2019-02" db="EMBL/GenBank/DDBJ databases">
        <title>Complete genome sequence of Desulfobacter hydrogenophilus AcRS1.</title>
        <authorList>
            <person name="Marietou A."/>
            <person name="Lund M.B."/>
            <person name="Marshall I.P.G."/>
            <person name="Schreiber L."/>
            <person name="Jorgensen B."/>
        </authorList>
    </citation>
    <scope>NUCLEOTIDE SEQUENCE [LARGE SCALE GENOMIC DNA]</scope>
    <source>
        <strain evidence="19 22">AcRS1</strain>
    </source>
</reference>
<evidence type="ECO:0000259" key="17">
    <source>
        <dbReference type="Pfam" id="PF01087"/>
    </source>
</evidence>
<dbReference type="PANTHER" id="PTHR11943:SF1">
    <property type="entry name" value="GALACTOSE-1-PHOSPHATE URIDYLYLTRANSFERASE"/>
    <property type="match status" value="1"/>
</dbReference>
<dbReference type="GO" id="GO:0008108">
    <property type="term" value="F:UDP-glucose:hexose-1-phosphate uridylyltransferase activity"/>
    <property type="evidence" value="ECO:0007669"/>
    <property type="project" value="UniProtKB-UniRule"/>
</dbReference>
<dbReference type="Gene3D" id="3.30.428.10">
    <property type="entry name" value="HIT-like"/>
    <property type="match status" value="2"/>
</dbReference>
<dbReference type="InterPro" id="IPR019779">
    <property type="entry name" value="GalP_UDPtransf1_His-AS"/>
</dbReference>
<keyword evidence="22" id="KW-1185">Reference proteome</keyword>
<evidence type="ECO:0000313" key="21">
    <source>
        <dbReference type="Proteomes" id="UP000248798"/>
    </source>
</evidence>
<dbReference type="GO" id="GO:0033499">
    <property type="term" value="P:galactose catabolic process via UDP-galactose, Leloir pathway"/>
    <property type="evidence" value="ECO:0007669"/>
    <property type="project" value="TreeGrafter"/>
</dbReference>
<dbReference type="InterPro" id="IPR001937">
    <property type="entry name" value="GalP_UDPtransf1"/>
</dbReference>
<protein>
    <recommendedName>
        <fullName evidence="5 12">Galactose-1-phosphate uridylyltransferase</fullName>
        <ecNumber evidence="4 12">2.7.7.12</ecNumber>
    </recommendedName>
</protein>
<dbReference type="EC" id="2.7.7.12" evidence="4 12"/>
<dbReference type="PROSITE" id="PS00117">
    <property type="entry name" value="GAL_P_UDP_TRANSF_I"/>
    <property type="match status" value="1"/>
</dbReference>
<comment type="cofactor">
    <cofactor evidence="15">
        <name>Fe cation</name>
        <dbReference type="ChEBI" id="CHEBI:24875"/>
    </cofactor>
    <text evidence="15">Binds 1 Fe cation per subunit.</text>
</comment>
<feature type="binding site" evidence="15">
    <location>
        <position position="308"/>
    </location>
    <ligand>
        <name>Fe cation</name>
        <dbReference type="ChEBI" id="CHEBI:24875"/>
    </ligand>
</feature>
<evidence type="ECO:0000313" key="19">
    <source>
        <dbReference type="EMBL" id="QBH13270.1"/>
    </source>
</evidence>
<dbReference type="OrthoDB" id="9769064at2"/>
<evidence type="ECO:0000256" key="11">
    <source>
        <dbReference type="ARBA" id="ARBA00023277"/>
    </source>
</evidence>
<evidence type="ECO:0000256" key="9">
    <source>
        <dbReference type="ARBA" id="ARBA00022833"/>
    </source>
</evidence>
<keyword evidence="10 16" id="KW-0299">Galactose metabolism</keyword>
<evidence type="ECO:0000256" key="13">
    <source>
        <dbReference type="PIRSR" id="PIRSR000808-1"/>
    </source>
</evidence>
<evidence type="ECO:0000256" key="12">
    <source>
        <dbReference type="NCBIfam" id="TIGR00209"/>
    </source>
</evidence>
<dbReference type="UniPathway" id="UPA00214"/>
<dbReference type="Proteomes" id="UP000248798">
    <property type="component" value="Unassembled WGS sequence"/>
</dbReference>
<evidence type="ECO:0000313" key="20">
    <source>
        <dbReference type="EMBL" id="RAM00397.1"/>
    </source>
</evidence>
<dbReference type="GO" id="GO:0005737">
    <property type="term" value="C:cytoplasm"/>
    <property type="evidence" value="ECO:0007669"/>
    <property type="project" value="TreeGrafter"/>
</dbReference>
<reference evidence="20 21" key="1">
    <citation type="submission" date="2018-06" db="EMBL/GenBank/DDBJ databases">
        <title>Complete Genome Sequence of Desulfobacter hydrogenophilus (DSM3380).</title>
        <authorList>
            <person name="Marietou A."/>
            <person name="Schreiber L."/>
            <person name="Marshall I."/>
            <person name="Jorgensen B."/>
        </authorList>
    </citation>
    <scope>NUCLEOTIDE SEQUENCE [LARGE SCALE GENOMIC DNA]</scope>
    <source>
        <strain evidence="20 21">DSM 3380</strain>
    </source>
</reference>
<keyword evidence="9 14" id="KW-0862">Zinc</keyword>
<dbReference type="Pfam" id="PF01087">
    <property type="entry name" value="GalP_UDP_transf"/>
    <property type="match status" value="1"/>
</dbReference>
<feature type="domain" description="Galactose-1-phosphate uridyl transferase C-terminal" evidence="18">
    <location>
        <begin position="192"/>
        <end position="355"/>
    </location>
</feature>